<organism evidence="3 4">
    <name type="scientific">Staphylothermus hellenicus (strain DSM 12710 / JCM 10830 / BK20S6-10-b1 / P8)</name>
    <dbReference type="NCBI Taxonomy" id="591019"/>
    <lineage>
        <taxon>Archaea</taxon>
        <taxon>Thermoproteota</taxon>
        <taxon>Thermoprotei</taxon>
        <taxon>Desulfurococcales</taxon>
        <taxon>Desulfurococcaceae</taxon>
        <taxon>Staphylothermus</taxon>
    </lineage>
</organism>
<dbReference type="InterPro" id="IPR008988">
    <property type="entry name" value="Transcriptional_repressor_C"/>
</dbReference>
<dbReference type="PANTHER" id="PTHR43151:SF1">
    <property type="entry name" value="SSR2333 PROTEIN"/>
    <property type="match status" value="1"/>
</dbReference>
<dbReference type="PANTHER" id="PTHR43151">
    <property type="entry name" value="FEOA FAMILY PROTEIN"/>
    <property type="match status" value="1"/>
</dbReference>
<proteinExistence type="predicted"/>
<evidence type="ECO:0000313" key="4">
    <source>
        <dbReference type="Proteomes" id="UP000002573"/>
    </source>
</evidence>
<dbReference type="Gene3D" id="2.30.30.90">
    <property type="match status" value="1"/>
</dbReference>
<dbReference type="Pfam" id="PF04023">
    <property type="entry name" value="FeoA"/>
    <property type="match status" value="1"/>
</dbReference>
<keyword evidence="1" id="KW-0408">Iron</keyword>
<keyword evidence="4" id="KW-1185">Reference proteome</keyword>
<dbReference type="SMART" id="SM00899">
    <property type="entry name" value="FeoA"/>
    <property type="match status" value="1"/>
</dbReference>
<protein>
    <submittedName>
        <fullName evidence="3">FeoA family protein</fullName>
    </submittedName>
</protein>
<dbReference type="GO" id="GO:0046914">
    <property type="term" value="F:transition metal ion binding"/>
    <property type="evidence" value="ECO:0007669"/>
    <property type="project" value="InterPro"/>
</dbReference>
<dbReference type="OrthoDB" id="105333at2157"/>
<evidence type="ECO:0000256" key="1">
    <source>
        <dbReference type="ARBA" id="ARBA00023004"/>
    </source>
</evidence>
<evidence type="ECO:0000313" key="3">
    <source>
        <dbReference type="EMBL" id="ADI31937.1"/>
    </source>
</evidence>
<dbReference type="eggNOG" id="arCOG02102">
    <property type="taxonomic scope" value="Archaea"/>
</dbReference>
<dbReference type="GeneID" id="9234113"/>
<evidence type="ECO:0000259" key="2">
    <source>
        <dbReference type="SMART" id="SM00899"/>
    </source>
</evidence>
<feature type="domain" description="Ferrous iron transporter FeoA-like" evidence="2">
    <location>
        <begin position="3"/>
        <end position="74"/>
    </location>
</feature>
<gene>
    <name evidence="3" type="ordered locus">Shell_0824</name>
</gene>
<dbReference type="InterPro" id="IPR007167">
    <property type="entry name" value="Fe-transptr_FeoA-like"/>
</dbReference>
<dbReference type="HOGENOM" id="CLU_150646_6_3_2"/>
<dbReference type="EMBL" id="CP002051">
    <property type="protein sequence ID" value="ADI31937.1"/>
    <property type="molecule type" value="Genomic_DNA"/>
</dbReference>
<dbReference type="STRING" id="591019.Shell_0824"/>
<dbReference type="KEGG" id="shc:Shell_0824"/>
<dbReference type="SUPFAM" id="SSF50037">
    <property type="entry name" value="C-terminal domain of transcriptional repressors"/>
    <property type="match status" value="1"/>
</dbReference>
<reference evidence="4" key="1">
    <citation type="submission" date="2010-05" db="EMBL/GenBank/DDBJ databases">
        <title>Complete sequence of Staphylothermus hellenicus DSM 12710.</title>
        <authorList>
            <consortium name="US DOE Joint Genome Institute"/>
            <person name="Lucas S."/>
            <person name="Copeland A."/>
            <person name="Lapidus A."/>
            <person name="Cheng J.-F."/>
            <person name="Bruce D."/>
            <person name="Goodwin L."/>
            <person name="Pitluck S."/>
            <person name="Davenport K."/>
            <person name="Detter J.C."/>
            <person name="Han C."/>
            <person name="Tapia R."/>
            <person name="Larimer F."/>
            <person name="Land M."/>
            <person name="Hauser L."/>
            <person name="Kyrpides N."/>
            <person name="Mikhailova N."/>
            <person name="Anderson I.J."/>
            <person name="Woyke T."/>
        </authorList>
    </citation>
    <scope>NUCLEOTIDE SEQUENCE [LARGE SCALE GENOMIC DNA]</scope>
    <source>
        <strain evidence="4">DSM 12710 / JCM 10830 / BK20S6-10-b1 / P8</strain>
    </source>
</reference>
<reference evidence="3 4" key="2">
    <citation type="journal article" date="2011" name="Stand. Genomic Sci.">
        <title>Complete genome sequence of Staphylothermus hellenicus P8.</title>
        <authorList>
            <person name="Anderson I."/>
            <person name="Wirth R."/>
            <person name="Lucas S."/>
            <person name="Copeland A."/>
            <person name="Lapidus A."/>
            <person name="Cheng J.F."/>
            <person name="Goodwin L."/>
            <person name="Pitluck S."/>
            <person name="Davenport K."/>
            <person name="Detter J.C."/>
            <person name="Han C."/>
            <person name="Tapia R."/>
            <person name="Land M."/>
            <person name="Hauser L."/>
            <person name="Pati A."/>
            <person name="Mikhailova N."/>
            <person name="Woyke T."/>
            <person name="Klenk H.P."/>
            <person name="Kyrpides N."/>
            <person name="Ivanova N."/>
        </authorList>
    </citation>
    <scope>NUCLEOTIDE SEQUENCE [LARGE SCALE GENOMIC DNA]</scope>
    <source>
        <strain evidence="4">DSM 12710 / JCM 10830 / BK20S6-10-b1 / P8</strain>
    </source>
</reference>
<dbReference type="RefSeq" id="WP_013143135.1">
    <property type="nucleotide sequence ID" value="NC_014205.1"/>
</dbReference>
<dbReference type="AlphaFoldDB" id="D7D841"/>
<accession>D7D841</accession>
<sequence>MQTTLDMLPVGARARIAGFTRGGGWMYRLYQMGFTPGAIIEVVANHGRGPIIVRIMGVEVAVGRGIARRILVQPL</sequence>
<name>D7D841_STAHD</name>
<dbReference type="Proteomes" id="UP000002573">
    <property type="component" value="Chromosome"/>
</dbReference>
<dbReference type="InterPro" id="IPR038157">
    <property type="entry name" value="FeoA_core_dom"/>
</dbReference>
<dbReference type="InterPro" id="IPR053184">
    <property type="entry name" value="FeoA-like"/>
</dbReference>